<dbReference type="InterPro" id="IPR051043">
    <property type="entry name" value="Sulfatase_Mod_Factor_Kinase"/>
</dbReference>
<dbReference type="InterPro" id="IPR005532">
    <property type="entry name" value="SUMF_dom"/>
</dbReference>
<dbReference type="AlphaFoldDB" id="A0A9D1NLC1"/>
<sequence length="617" mass="69400">MRHQKIRITRSRAFPGKTGGVVGPLVFLLVAIAVLAVFYFASLSKGSREEFAQAQETRVDPAEAERLLAESQSAESQFNAIHEFKKEQITDEDVDIYARAVELYGEHLSAAGTASAYNPRFEQMRRRLHNLRADALRKRSTALETKAEEFAAQKKYDEAEKLFSDASRLEFRITQEFPLATKKNHARANFLENRAKTMHAVPLTMRAQQLEREGEAALDAGNWPRANVALNEALSIEKELWANYRNVIVSNSSRILRLQDLIATVNSAPDYERREIAAANAHEAEKKNDWKKAAEFWGQALAHHKTITQNFPRSLYAAVPAGEELARNFANANAHPEFILLQQECARMREDIRSRRADRVPLLAKQALRRAENIRRDWPDSTLVSEEFLQELRYMDLKAPDIPGVQNSFLKLLLPVPGADAKTKMTKTEITQALYTFVMPFNPSARKELANPVESVDYNDAQEFCRRLSLLVGCPVRLPTQAEFAAAAGTPAPDEISEQAWLIENSSGVVQPVGKRRGNAAGFFDLYGNVSEWVSADPQNAAEKKDYEEFVAGGDCQTPTYSFPEEFFRKTPRSEKSRTRGFRVVAEIVALHEKCAAALRALEENREIADDAEADAE</sequence>
<protein>
    <submittedName>
        <fullName evidence="3">SUMF1/EgtB/PvdO family nonheme iron enzyme</fullName>
    </submittedName>
</protein>
<keyword evidence="1" id="KW-0472">Membrane</keyword>
<dbReference type="Gene3D" id="3.90.1580.10">
    <property type="entry name" value="paralog of FGE (formylglycine-generating enzyme)"/>
    <property type="match status" value="1"/>
</dbReference>
<evidence type="ECO:0000313" key="3">
    <source>
        <dbReference type="EMBL" id="HIV04714.1"/>
    </source>
</evidence>
<reference evidence="3" key="2">
    <citation type="journal article" date="2021" name="PeerJ">
        <title>Extensive microbial diversity within the chicken gut microbiome revealed by metagenomics and culture.</title>
        <authorList>
            <person name="Gilroy R."/>
            <person name="Ravi A."/>
            <person name="Getino M."/>
            <person name="Pursley I."/>
            <person name="Horton D.L."/>
            <person name="Alikhan N.F."/>
            <person name="Baker D."/>
            <person name="Gharbi K."/>
            <person name="Hall N."/>
            <person name="Watson M."/>
            <person name="Adriaenssens E.M."/>
            <person name="Foster-Nyarko E."/>
            <person name="Jarju S."/>
            <person name="Secka A."/>
            <person name="Antonio M."/>
            <person name="Oren A."/>
            <person name="Chaudhuri R.R."/>
            <person name="La Ragione R."/>
            <person name="Hildebrand F."/>
            <person name="Pallen M.J."/>
        </authorList>
    </citation>
    <scope>NUCLEOTIDE SEQUENCE</scope>
    <source>
        <strain evidence="3">10669</strain>
    </source>
</reference>
<accession>A0A9D1NLC1</accession>
<proteinExistence type="predicted"/>
<dbReference type="InterPro" id="IPR042095">
    <property type="entry name" value="SUMF_sf"/>
</dbReference>
<dbReference type="Proteomes" id="UP000886812">
    <property type="component" value="Unassembled WGS sequence"/>
</dbReference>
<keyword evidence="1" id="KW-0812">Transmembrane</keyword>
<dbReference type="InterPro" id="IPR016187">
    <property type="entry name" value="CTDL_fold"/>
</dbReference>
<dbReference type="Pfam" id="PF03781">
    <property type="entry name" value="FGE-sulfatase"/>
    <property type="match status" value="1"/>
</dbReference>
<dbReference type="PANTHER" id="PTHR23150">
    <property type="entry name" value="SULFATASE MODIFYING FACTOR 1, 2"/>
    <property type="match status" value="1"/>
</dbReference>
<comment type="caution">
    <text evidence="3">The sequence shown here is derived from an EMBL/GenBank/DDBJ whole genome shotgun (WGS) entry which is preliminary data.</text>
</comment>
<dbReference type="PANTHER" id="PTHR23150:SF19">
    <property type="entry name" value="FORMYLGLYCINE-GENERATING ENZYME"/>
    <property type="match status" value="1"/>
</dbReference>
<evidence type="ECO:0000256" key="1">
    <source>
        <dbReference type="SAM" id="Phobius"/>
    </source>
</evidence>
<feature type="transmembrane region" description="Helical" evidence="1">
    <location>
        <begin position="21"/>
        <end position="41"/>
    </location>
</feature>
<gene>
    <name evidence="3" type="ORF">IAC75_06185</name>
</gene>
<dbReference type="GO" id="GO:0120147">
    <property type="term" value="F:formylglycine-generating oxidase activity"/>
    <property type="evidence" value="ECO:0007669"/>
    <property type="project" value="TreeGrafter"/>
</dbReference>
<feature type="domain" description="Sulfatase-modifying factor enzyme-like" evidence="2">
    <location>
        <begin position="442"/>
        <end position="585"/>
    </location>
</feature>
<feature type="non-terminal residue" evidence="3">
    <location>
        <position position="617"/>
    </location>
</feature>
<organism evidence="3 4">
    <name type="scientific">Candidatus Spyradosoma merdigallinarum</name>
    <dbReference type="NCBI Taxonomy" id="2840950"/>
    <lineage>
        <taxon>Bacteria</taxon>
        <taxon>Pseudomonadati</taxon>
        <taxon>Verrucomicrobiota</taxon>
        <taxon>Opitutia</taxon>
        <taxon>Opitutia incertae sedis</taxon>
        <taxon>Candidatus Spyradosoma</taxon>
    </lineage>
</organism>
<name>A0A9D1NLC1_9BACT</name>
<evidence type="ECO:0000259" key="2">
    <source>
        <dbReference type="Pfam" id="PF03781"/>
    </source>
</evidence>
<evidence type="ECO:0000313" key="4">
    <source>
        <dbReference type="Proteomes" id="UP000886812"/>
    </source>
</evidence>
<dbReference type="EMBL" id="DVOG01000161">
    <property type="protein sequence ID" value="HIV04714.1"/>
    <property type="molecule type" value="Genomic_DNA"/>
</dbReference>
<dbReference type="SUPFAM" id="SSF56436">
    <property type="entry name" value="C-type lectin-like"/>
    <property type="match status" value="1"/>
</dbReference>
<reference evidence="3" key="1">
    <citation type="submission" date="2020-10" db="EMBL/GenBank/DDBJ databases">
        <authorList>
            <person name="Gilroy R."/>
        </authorList>
    </citation>
    <scope>NUCLEOTIDE SEQUENCE</scope>
    <source>
        <strain evidence="3">10669</strain>
    </source>
</reference>
<keyword evidence="1" id="KW-1133">Transmembrane helix</keyword>